<sequence length="136" mass="15146">MNFQVTVLKILVSYPGGFAPMAELKRDMAILATSGRDWAERTKRMATRAPDLDIFSQRLIERVNGGWRITEKGRAVLDVMEARSIPTEMQPEMIAPASELAKPTPADTLPVRVAPGPSERRRRRRVSGSGSRANWA</sequence>
<accession>A0A176ZH44</accession>
<dbReference type="AlphaFoldDB" id="A0A176ZH44"/>
<evidence type="ECO:0000313" key="2">
    <source>
        <dbReference type="EMBL" id="OAF19203.1"/>
    </source>
</evidence>
<dbReference type="GeneID" id="32584202"/>
<reference evidence="2 3" key="1">
    <citation type="submission" date="2016-02" db="EMBL/GenBank/DDBJ databases">
        <title>Draft genome sequence of the strain BR 10247T Bradyrhizobium neotropicale isolated from nodules of Centrolobium paraense.</title>
        <authorList>
            <person name="Simoes-Araujo J.L."/>
            <person name="Barauna A.C."/>
            <person name="Silva K."/>
            <person name="Zilli J.E."/>
        </authorList>
    </citation>
    <scope>NUCLEOTIDE SEQUENCE [LARGE SCALE GENOMIC DNA]</scope>
    <source>
        <strain evidence="2 3">BR 10247</strain>
    </source>
</reference>
<gene>
    <name evidence="2" type="ORF">AXW67_37715</name>
</gene>
<name>A0A176ZH44_9BRAD</name>
<dbReference type="Proteomes" id="UP000077173">
    <property type="component" value="Unassembled WGS sequence"/>
</dbReference>
<keyword evidence="3" id="KW-1185">Reference proteome</keyword>
<comment type="caution">
    <text evidence="2">The sequence shown here is derived from an EMBL/GenBank/DDBJ whole genome shotgun (WGS) entry which is preliminary data.</text>
</comment>
<evidence type="ECO:0000313" key="3">
    <source>
        <dbReference type="Proteomes" id="UP000077173"/>
    </source>
</evidence>
<evidence type="ECO:0000256" key="1">
    <source>
        <dbReference type="SAM" id="MobiDB-lite"/>
    </source>
</evidence>
<dbReference type="EMBL" id="LSEF01000026">
    <property type="protein sequence ID" value="OAF19203.1"/>
    <property type="molecule type" value="Genomic_DNA"/>
</dbReference>
<feature type="region of interest" description="Disordered" evidence="1">
    <location>
        <begin position="97"/>
        <end position="136"/>
    </location>
</feature>
<proteinExistence type="predicted"/>
<feature type="compositionally biased region" description="Low complexity" evidence="1">
    <location>
        <begin position="127"/>
        <end position="136"/>
    </location>
</feature>
<protein>
    <submittedName>
        <fullName evidence="2">Uncharacterized protein</fullName>
    </submittedName>
</protein>
<organism evidence="2 3">
    <name type="scientific">Bradyrhizobium neotropicale</name>
    <dbReference type="NCBI Taxonomy" id="1497615"/>
    <lineage>
        <taxon>Bacteria</taxon>
        <taxon>Pseudomonadati</taxon>
        <taxon>Pseudomonadota</taxon>
        <taxon>Alphaproteobacteria</taxon>
        <taxon>Hyphomicrobiales</taxon>
        <taxon>Nitrobacteraceae</taxon>
        <taxon>Bradyrhizobium</taxon>
    </lineage>
</organism>